<feature type="transmembrane region" description="Helical" evidence="1">
    <location>
        <begin position="15"/>
        <end position="37"/>
    </location>
</feature>
<protein>
    <recommendedName>
        <fullName evidence="4">Superfamily IV 4 TMS phage holin</fullName>
    </recommendedName>
</protein>
<reference evidence="2 3" key="1">
    <citation type="submission" date="2021-01" db="EMBL/GenBank/DDBJ databases">
        <title>Whole genome shotgun sequence of Cellulomonas oligotrophica NBRC 109435.</title>
        <authorList>
            <person name="Komaki H."/>
            <person name="Tamura T."/>
        </authorList>
    </citation>
    <scope>NUCLEOTIDE SEQUENCE [LARGE SCALE GENOMIC DNA]</scope>
    <source>
        <strain evidence="2 3">NBRC 109435</strain>
    </source>
</reference>
<dbReference type="Proteomes" id="UP000618382">
    <property type="component" value="Unassembled WGS sequence"/>
</dbReference>
<keyword evidence="1" id="KW-0472">Membrane</keyword>
<dbReference type="Pfam" id="PF04020">
    <property type="entry name" value="Phage_holin_4_2"/>
    <property type="match status" value="1"/>
</dbReference>
<keyword evidence="1" id="KW-0812">Transmembrane</keyword>
<feature type="transmembrane region" description="Helical" evidence="1">
    <location>
        <begin position="43"/>
        <end position="65"/>
    </location>
</feature>
<evidence type="ECO:0008006" key="4">
    <source>
        <dbReference type="Google" id="ProtNLM"/>
    </source>
</evidence>
<organism evidence="2 3">
    <name type="scientific">Cellulomonas oligotrophica</name>
    <dbReference type="NCBI Taxonomy" id="931536"/>
    <lineage>
        <taxon>Bacteria</taxon>
        <taxon>Bacillati</taxon>
        <taxon>Actinomycetota</taxon>
        <taxon>Actinomycetes</taxon>
        <taxon>Micrococcales</taxon>
        <taxon>Cellulomonadaceae</taxon>
        <taxon>Cellulomonas</taxon>
    </lineage>
</organism>
<sequence length="147" mass="15481">MPDVTRVYRGRMVRLLLRAVVFLASAALGLLAASALLDGFEVHPSGFVVAVLVFALAQSVLAPFIAKMANRYAPAFLGGIGLLSAFVALLLASTLTDGLTIEGVSTWVLASLVVWLVTALATFFLPFLVLREKRRGDGGARPAAQPA</sequence>
<comment type="caution">
    <text evidence="2">The sequence shown here is derived from an EMBL/GenBank/DDBJ whole genome shotgun (WGS) entry which is preliminary data.</text>
</comment>
<evidence type="ECO:0000256" key="1">
    <source>
        <dbReference type="SAM" id="Phobius"/>
    </source>
</evidence>
<evidence type="ECO:0000313" key="2">
    <source>
        <dbReference type="EMBL" id="GIG33757.1"/>
    </source>
</evidence>
<proteinExistence type="predicted"/>
<keyword evidence="1" id="KW-1133">Transmembrane helix</keyword>
<name>A0ABQ4DDH7_9CELL</name>
<dbReference type="InterPro" id="IPR007165">
    <property type="entry name" value="Phage_holin_4_2"/>
</dbReference>
<gene>
    <name evidence="2" type="ORF">Col01nite_29160</name>
</gene>
<evidence type="ECO:0000313" key="3">
    <source>
        <dbReference type="Proteomes" id="UP000618382"/>
    </source>
</evidence>
<dbReference type="EMBL" id="BONN01000009">
    <property type="protein sequence ID" value="GIG33757.1"/>
    <property type="molecule type" value="Genomic_DNA"/>
</dbReference>
<feature type="transmembrane region" description="Helical" evidence="1">
    <location>
        <begin position="107"/>
        <end position="130"/>
    </location>
</feature>
<feature type="transmembrane region" description="Helical" evidence="1">
    <location>
        <begin position="72"/>
        <end position="95"/>
    </location>
</feature>
<accession>A0ABQ4DDH7</accession>
<keyword evidence="3" id="KW-1185">Reference proteome</keyword>